<dbReference type="Proteomes" id="UP000742024">
    <property type="component" value="Unassembled WGS sequence"/>
</dbReference>
<evidence type="ECO:0000259" key="3">
    <source>
        <dbReference type="Pfam" id="PF01370"/>
    </source>
</evidence>
<evidence type="ECO:0000313" key="7">
    <source>
        <dbReference type="Proteomes" id="UP000784919"/>
    </source>
</evidence>
<evidence type="ECO:0000313" key="5">
    <source>
        <dbReference type="EMBL" id="KAG5959968.1"/>
    </source>
</evidence>
<dbReference type="SUPFAM" id="SSF51735">
    <property type="entry name" value="NAD(P)-binding Rossmann-fold domains"/>
    <property type="match status" value="1"/>
</dbReference>
<comment type="caution">
    <text evidence="5">The sequence shown here is derived from an EMBL/GenBank/DDBJ whole genome shotgun (WGS) entry which is preliminary data.</text>
</comment>
<dbReference type="PANTHER" id="PTHR10366:SF564">
    <property type="entry name" value="STEROL-4-ALPHA-CARBOXYLATE 3-DEHYDROGENASE, DECARBOXYLATING"/>
    <property type="match status" value="1"/>
</dbReference>
<evidence type="ECO:0000256" key="2">
    <source>
        <dbReference type="ARBA" id="ARBA00023445"/>
    </source>
</evidence>
<sequence>MTPPDLVLLTGATGMVGLRVLVRLLEYGYYVRAAVRTQAGFDRICSLPCLRFYGGQLSRVVVPDITDKWAYYEAILGVTYVVHVASPISCDNFTTVAQLRDHIIRPAVKGTVGILTAAQWSQSVKRVVITGSLVSIASEESIASGRMIDEYTWDVNMTGEITHANAYVRSKALAFAAVQDYLRQNKPPYTVINILPVTIIGRDDSLMNMETDCFKGTNSLLIGSLLGIQNNIITMPGNSVHLDDVAELHVRSLDQNWARAHLMGHQTFIAAAGPMTWSDCFDIVKRRFPKEYAEGVFPFFDAAVRARTSVVNVNNMAARLLLGRNFKTFEEQVVSVVQQYLELRMRGQRRLLR</sequence>
<organism evidence="5 7">
    <name type="scientific">Claviceps arundinis</name>
    <dbReference type="NCBI Taxonomy" id="1623583"/>
    <lineage>
        <taxon>Eukaryota</taxon>
        <taxon>Fungi</taxon>
        <taxon>Dikarya</taxon>
        <taxon>Ascomycota</taxon>
        <taxon>Pezizomycotina</taxon>
        <taxon>Sordariomycetes</taxon>
        <taxon>Hypocreomycetidae</taxon>
        <taxon>Hypocreales</taxon>
        <taxon>Clavicipitaceae</taxon>
        <taxon>Claviceps</taxon>
    </lineage>
</organism>
<proteinExistence type="inferred from homology"/>
<dbReference type="AlphaFoldDB" id="A0A9P7MNG0"/>
<accession>A0A9P7MNG0</accession>
<dbReference type="InterPro" id="IPR036291">
    <property type="entry name" value="NAD(P)-bd_dom_sf"/>
</dbReference>
<evidence type="ECO:0000256" key="1">
    <source>
        <dbReference type="ARBA" id="ARBA00023002"/>
    </source>
</evidence>
<dbReference type="Pfam" id="PF01370">
    <property type="entry name" value="Epimerase"/>
    <property type="match status" value="1"/>
</dbReference>
<name>A0A9P7MNG0_9HYPO</name>
<dbReference type="InterPro" id="IPR001509">
    <property type="entry name" value="Epimerase_deHydtase"/>
</dbReference>
<reference evidence="5 6" key="1">
    <citation type="journal article" date="2020" name="bioRxiv">
        <title>Whole genome comparisons of ergot fungi reveals the divergence and evolution of species within the genus Claviceps are the result of varying mechanisms driving genome evolution and host range expansion.</title>
        <authorList>
            <person name="Wyka S.A."/>
            <person name="Mondo S.J."/>
            <person name="Liu M."/>
            <person name="Dettman J."/>
            <person name="Nalam V."/>
            <person name="Broders K.D."/>
        </authorList>
    </citation>
    <scope>NUCLEOTIDE SEQUENCE</scope>
    <source>
        <strain evidence="5">CCC 1102</strain>
        <strain evidence="4 6">LM583</strain>
    </source>
</reference>
<dbReference type="PANTHER" id="PTHR10366">
    <property type="entry name" value="NAD DEPENDENT EPIMERASE/DEHYDRATASE"/>
    <property type="match status" value="1"/>
</dbReference>
<evidence type="ECO:0000313" key="4">
    <source>
        <dbReference type="EMBL" id="KAG5958039.1"/>
    </source>
</evidence>
<protein>
    <recommendedName>
        <fullName evidence="3">NAD-dependent epimerase/dehydratase domain-containing protein</fullName>
    </recommendedName>
</protein>
<evidence type="ECO:0000313" key="6">
    <source>
        <dbReference type="Proteomes" id="UP000742024"/>
    </source>
</evidence>
<dbReference type="Proteomes" id="UP000784919">
    <property type="component" value="Unassembled WGS sequence"/>
</dbReference>
<dbReference type="EMBL" id="SRPS01000305">
    <property type="protein sequence ID" value="KAG5959968.1"/>
    <property type="molecule type" value="Genomic_DNA"/>
</dbReference>
<keyword evidence="1" id="KW-0560">Oxidoreductase</keyword>
<dbReference type="Gene3D" id="3.40.50.720">
    <property type="entry name" value="NAD(P)-binding Rossmann-like Domain"/>
    <property type="match status" value="1"/>
</dbReference>
<comment type="similarity">
    <text evidence="2">Belongs to the NAD(P)-dependent epimerase/dehydratase family. Dihydroflavonol-4-reductase subfamily.</text>
</comment>
<keyword evidence="6" id="KW-1185">Reference proteome</keyword>
<dbReference type="OrthoDB" id="2735536at2759"/>
<feature type="domain" description="NAD-dependent epimerase/dehydratase" evidence="3">
    <location>
        <begin position="7"/>
        <end position="255"/>
    </location>
</feature>
<dbReference type="GO" id="GO:0016616">
    <property type="term" value="F:oxidoreductase activity, acting on the CH-OH group of donors, NAD or NADP as acceptor"/>
    <property type="evidence" value="ECO:0007669"/>
    <property type="project" value="TreeGrafter"/>
</dbReference>
<dbReference type="InterPro" id="IPR050425">
    <property type="entry name" value="NAD(P)_dehydrat-like"/>
</dbReference>
<dbReference type="EMBL" id="SRPR01000156">
    <property type="protein sequence ID" value="KAG5958039.1"/>
    <property type="molecule type" value="Genomic_DNA"/>
</dbReference>
<gene>
    <name evidence="5" type="ORF">E4U56_004694</name>
    <name evidence="4" type="ORF">E4U57_001532</name>
</gene>